<dbReference type="STRING" id="153721.MYP_775"/>
<dbReference type="SUPFAM" id="SSF52833">
    <property type="entry name" value="Thioredoxin-like"/>
    <property type="match status" value="1"/>
</dbReference>
<comment type="caution">
    <text evidence="4">The sequence shown here is derived from an EMBL/GenBank/DDBJ whole genome shotgun (WGS) entry which is preliminary data.</text>
</comment>
<dbReference type="PANTHER" id="PTHR46115">
    <property type="entry name" value="THIOREDOXIN-LIKE PROTEIN 1"/>
    <property type="match status" value="1"/>
</dbReference>
<feature type="domain" description="Thioredoxin" evidence="3">
    <location>
        <begin position="1"/>
        <end position="105"/>
    </location>
</feature>
<gene>
    <name evidence="4" type="ORF">MYP_775</name>
</gene>
<evidence type="ECO:0000256" key="1">
    <source>
        <dbReference type="ARBA" id="ARBA00023157"/>
    </source>
</evidence>
<dbReference type="PROSITE" id="PS51352">
    <property type="entry name" value="THIOREDOXIN_2"/>
    <property type="match status" value="1"/>
</dbReference>
<protein>
    <submittedName>
        <fullName evidence="4">Thioredoxin domain-containing protein</fullName>
    </submittedName>
</protein>
<keyword evidence="2" id="KW-0676">Redox-active center</keyword>
<dbReference type="PROSITE" id="PS00194">
    <property type="entry name" value="THIOREDOXIN_1"/>
    <property type="match status" value="1"/>
</dbReference>
<dbReference type="CDD" id="cd02947">
    <property type="entry name" value="TRX_family"/>
    <property type="match status" value="1"/>
</dbReference>
<dbReference type="Gene3D" id="3.40.30.10">
    <property type="entry name" value="Glutaredoxin"/>
    <property type="match status" value="1"/>
</dbReference>
<organism evidence="4 5">
    <name type="scientific">Sporocytophaga myxococcoides</name>
    <dbReference type="NCBI Taxonomy" id="153721"/>
    <lineage>
        <taxon>Bacteria</taxon>
        <taxon>Pseudomonadati</taxon>
        <taxon>Bacteroidota</taxon>
        <taxon>Cytophagia</taxon>
        <taxon>Cytophagales</taxon>
        <taxon>Cytophagaceae</taxon>
        <taxon>Sporocytophaga</taxon>
    </lineage>
</organism>
<reference evidence="4 5" key="1">
    <citation type="submission" date="2014-09" db="EMBL/GenBank/DDBJ databases">
        <title>Sporocytophaga myxococcoides PG-01 genome sequencing.</title>
        <authorList>
            <person name="Liu L."/>
            <person name="Gao P.J."/>
            <person name="Chen G.J."/>
            <person name="Wang L.S."/>
        </authorList>
    </citation>
    <scope>NUCLEOTIDE SEQUENCE [LARGE SCALE GENOMIC DNA]</scope>
    <source>
        <strain evidence="4 5">PG-01</strain>
    </source>
</reference>
<dbReference type="RefSeq" id="WP_045458573.1">
    <property type="nucleotide sequence ID" value="NZ_BBLT01000001.1"/>
</dbReference>
<dbReference type="Pfam" id="PF00085">
    <property type="entry name" value="Thioredoxin"/>
    <property type="match status" value="1"/>
</dbReference>
<proteinExistence type="predicted"/>
<dbReference type="OrthoDB" id="7629852at2"/>
<dbReference type="InterPro" id="IPR017937">
    <property type="entry name" value="Thioredoxin_CS"/>
</dbReference>
<sequence length="105" mass="11742">MAVIAVEDSNFDAELAKNPKVIVKFYADWCGSCKLFAPKYKRLSNDERYPGIVFLEVNAENNPEARKKANVNNLPTFATFQNGVLVETLCSSKEEAVVEALEKLQ</sequence>
<evidence type="ECO:0000259" key="3">
    <source>
        <dbReference type="PROSITE" id="PS51352"/>
    </source>
</evidence>
<keyword evidence="1" id="KW-1015">Disulfide bond</keyword>
<accession>A0A098LBC4</accession>
<dbReference type="InterPro" id="IPR036249">
    <property type="entry name" value="Thioredoxin-like_sf"/>
</dbReference>
<name>A0A098LBC4_9BACT</name>
<evidence type="ECO:0000256" key="2">
    <source>
        <dbReference type="ARBA" id="ARBA00023284"/>
    </source>
</evidence>
<dbReference type="eggNOG" id="COG0526">
    <property type="taxonomic scope" value="Bacteria"/>
</dbReference>
<keyword evidence="5" id="KW-1185">Reference proteome</keyword>
<dbReference type="PRINTS" id="PR00421">
    <property type="entry name" value="THIOREDOXIN"/>
</dbReference>
<evidence type="ECO:0000313" key="4">
    <source>
        <dbReference type="EMBL" id="GAL83548.1"/>
    </source>
</evidence>
<dbReference type="EMBL" id="BBLT01000001">
    <property type="protein sequence ID" value="GAL83548.1"/>
    <property type="molecule type" value="Genomic_DNA"/>
</dbReference>
<dbReference type="InterPro" id="IPR013766">
    <property type="entry name" value="Thioredoxin_domain"/>
</dbReference>
<dbReference type="Proteomes" id="UP000030185">
    <property type="component" value="Unassembled WGS sequence"/>
</dbReference>
<dbReference type="AlphaFoldDB" id="A0A098LBC4"/>
<evidence type="ECO:0000313" key="5">
    <source>
        <dbReference type="Proteomes" id="UP000030185"/>
    </source>
</evidence>